<proteinExistence type="predicted"/>
<dbReference type="OrthoDB" id="2122982at2759"/>
<evidence type="ECO:0000313" key="3">
    <source>
        <dbReference type="EMBL" id="VDM81626.1"/>
    </source>
</evidence>
<name>A0A3P7JE59_STRVU</name>
<dbReference type="Proteomes" id="UP000270094">
    <property type="component" value="Unassembled WGS sequence"/>
</dbReference>
<keyword evidence="4" id="KW-1185">Reference proteome</keyword>
<dbReference type="InterPro" id="IPR000270">
    <property type="entry name" value="PB1_dom"/>
</dbReference>
<organism evidence="3 4">
    <name type="scientific">Strongylus vulgaris</name>
    <name type="common">Blood worm</name>
    <dbReference type="NCBI Taxonomy" id="40348"/>
    <lineage>
        <taxon>Eukaryota</taxon>
        <taxon>Metazoa</taxon>
        <taxon>Ecdysozoa</taxon>
        <taxon>Nematoda</taxon>
        <taxon>Chromadorea</taxon>
        <taxon>Rhabditida</taxon>
        <taxon>Rhabditina</taxon>
        <taxon>Rhabditomorpha</taxon>
        <taxon>Strongyloidea</taxon>
        <taxon>Strongylidae</taxon>
        <taxon>Strongylus</taxon>
    </lineage>
</organism>
<evidence type="ECO:0000313" key="4">
    <source>
        <dbReference type="Proteomes" id="UP000270094"/>
    </source>
</evidence>
<feature type="domain" description="PB1" evidence="2">
    <location>
        <begin position="3"/>
        <end position="84"/>
    </location>
</feature>
<dbReference type="AlphaFoldDB" id="A0A3P7JE59"/>
<accession>A0A3P7JE59</accession>
<protein>
    <recommendedName>
        <fullName evidence="2">PB1 domain-containing protein</fullName>
    </recommendedName>
</protein>
<sequence length="197" mass="22798">MLEISVKLRYAGAYRRFRIKGDNSESLFTDLMSHIAHIAENTTSFDVAWQDEDGDSIVISRPAELDEAIDLRREDVLRLHAVGDIGSSTSTSTLQNSEVEKEEKIGNFETKRSESPRSIPRRSPESKFGRNERRTKIEKRKMRFSPIRYRVSNMNMFLPKDGQRRCFYQEYDHLTSSVANHHGDIRRSAEDTREAKG</sequence>
<dbReference type="Pfam" id="PF00564">
    <property type="entry name" value="PB1"/>
    <property type="match status" value="1"/>
</dbReference>
<evidence type="ECO:0000259" key="2">
    <source>
        <dbReference type="PROSITE" id="PS51745"/>
    </source>
</evidence>
<dbReference type="CDD" id="cd05992">
    <property type="entry name" value="PB1"/>
    <property type="match status" value="1"/>
</dbReference>
<dbReference type="Gene3D" id="3.10.20.90">
    <property type="entry name" value="Phosphatidylinositol 3-kinase Catalytic Subunit, Chain A, domain 1"/>
    <property type="match status" value="1"/>
</dbReference>
<evidence type="ECO:0000256" key="1">
    <source>
        <dbReference type="SAM" id="MobiDB-lite"/>
    </source>
</evidence>
<feature type="compositionally biased region" description="Polar residues" evidence="1">
    <location>
        <begin position="87"/>
        <end position="97"/>
    </location>
</feature>
<gene>
    <name evidence="3" type="ORF">SVUK_LOCUS16624</name>
</gene>
<dbReference type="SMART" id="SM00666">
    <property type="entry name" value="PB1"/>
    <property type="match status" value="1"/>
</dbReference>
<reference evidence="3 4" key="1">
    <citation type="submission" date="2018-11" db="EMBL/GenBank/DDBJ databases">
        <authorList>
            <consortium name="Pathogen Informatics"/>
        </authorList>
    </citation>
    <scope>NUCLEOTIDE SEQUENCE [LARGE SCALE GENOMIC DNA]</scope>
</reference>
<feature type="compositionally biased region" description="Basic and acidic residues" evidence="1">
    <location>
        <begin position="98"/>
        <end position="115"/>
    </location>
</feature>
<feature type="region of interest" description="Disordered" evidence="1">
    <location>
        <begin position="87"/>
        <end position="137"/>
    </location>
</feature>
<feature type="compositionally biased region" description="Basic and acidic residues" evidence="1">
    <location>
        <begin position="122"/>
        <end position="135"/>
    </location>
</feature>
<dbReference type="PROSITE" id="PS51745">
    <property type="entry name" value="PB1"/>
    <property type="match status" value="1"/>
</dbReference>
<dbReference type="InterPro" id="IPR053793">
    <property type="entry name" value="PB1-like"/>
</dbReference>
<dbReference type="EMBL" id="UYYB01113829">
    <property type="protein sequence ID" value="VDM81626.1"/>
    <property type="molecule type" value="Genomic_DNA"/>
</dbReference>
<dbReference type="SUPFAM" id="SSF54277">
    <property type="entry name" value="CAD &amp; PB1 domains"/>
    <property type="match status" value="1"/>
</dbReference>